<comment type="similarity">
    <text evidence="2">Belongs to the patched family.</text>
</comment>
<evidence type="ECO:0000313" key="11">
    <source>
        <dbReference type="EMBL" id="CAJ0579246.1"/>
    </source>
</evidence>
<evidence type="ECO:0000313" key="12">
    <source>
        <dbReference type="Proteomes" id="UP001177023"/>
    </source>
</evidence>
<feature type="transmembrane region" description="Helical" evidence="9">
    <location>
        <begin position="282"/>
        <end position="304"/>
    </location>
</feature>
<evidence type="ECO:0000256" key="1">
    <source>
        <dbReference type="ARBA" id="ARBA00004651"/>
    </source>
</evidence>
<evidence type="ECO:0000256" key="6">
    <source>
        <dbReference type="ARBA" id="ARBA00023136"/>
    </source>
</evidence>
<evidence type="ECO:0000259" key="10">
    <source>
        <dbReference type="PROSITE" id="PS50156"/>
    </source>
</evidence>
<feature type="transmembrane region" description="Helical" evidence="9">
    <location>
        <begin position="795"/>
        <end position="818"/>
    </location>
</feature>
<keyword evidence="6 9" id="KW-0472">Membrane</keyword>
<feature type="compositionally biased region" description="Polar residues" evidence="8">
    <location>
        <begin position="842"/>
        <end position="852"/>
    </location>
</feature>
<dbReference type="PROSITE" id="PS50156">
    <property type="entry name" value="SSD"/>
    <property type="match status" value="1"/>
</dbReference>
<sequence length="852" mass="96348">MRLPTARYEPYMQKFYESLGRSIGSHPWLYIIALVTFTLISSAGLLRFHQINNARLTFTDSRAPSRYEGRVVEQFLRQNGTLSIVEVLVSARDNGSLLRPDQFRQLQKLARDIRKLTVWDDGSKRRIGFVDLCEPYCQKNDAFDAVTRVIDANLSSVEITYPTTEILGEKVFIANNFYRIRVDLETKRLLDFRTVLLHYFLVHADPSLMLKWENELVKLCYASKRYNFLRVLVVTDFLVAKEVKKLGTDTAPLLSIALAALMVFLCVSSLRYHREESKPVEAVLGGAIPILASVATIGIVSATGLAFQSIVVSTLFLLLAIGVDDVFIMLAAWHRTDRRCRVEERVAATVREAGCSMTVTTVTNLISFGNGVFSSTPVLQTFAIYSTVASAVCFAFQLLLFPAILALTANREIRDDTVANKKRHSCLPDRLEFVKKGGILHDDIFRQLSHWVCSTWMRATVVLFLCIYWSISLYGALQARTELGIQHFADKSSLTAQFKVEHEEVIKSMQTLAIVVQTAGDLRNSTNMERLSSMIRAFETEQYSYGAESTFCWLERYEEFLQFYEVTDEEGKEKFTYMYLPDFLASPAKQHYRGTIKMNESACRVDHPDCIASFLFTTGFTTVSHYNEMHPLIEKWRAISRKYPEFAAVSYTERHMFADQSASLPGVIWETLWSEVFCMGLSFLIFIPDTVSIAAGMFALVSVNLGVFGFLTLWGVHIDPISMAALLMSIGFSVDISAHISYHFYDVKGKTTRDRLETTFLHIGWPTIQGGMATLLAMVFILLRPSYLGIVFLKTVFLVVLFGLLHGLIVLPCFLSLFSTVSVPSQAPPIPKKKHPQPDAMDNQQMTVRNDL</sequence>
<feature type="transmembrane region" description="Helical" evidence="9">
    <location>
        <begin position="251"/>
        <end position="270"/>
    </location>
</feature>
<dbReference type="PANTHER" id="PTHR10796:SF104">
    <property type="entry name" value="SSD DOMAIN-CONTAINING PROTEIN"/>
    <property type="match status" value="1"/>
</dbReference>
<dbReference type="Pfam" id="PF02460">
    <property type="entry name" value="Patched"/>
    <property type="match status" value="1"/>
</dbReference>
<evidence type="ECO:0000256" key="8">
    <source>
        <dbReference type="SAM" id="MobiDB-lite"/>
    </source>
</evidence>
<feature type="transmembrane region" description="Helical" evidence="9">
    <location>
        <begin position="310"/>
        <end position="333"/>
    </location>
</feature>
<evidence type="ECO:0000256" key="9">
    <source>
        <dbReference type="SAM" id="Phobius"/>
    </source>
</evidence>
<dbReference type="GO" id="GO:0005886">
    <property type="term" value="C:plasma membrane"/>
    <property type="evidence" value="ECO:0007669"/>
    <property type="project" value="UniProtKB-SubCell"/>
</dbReference>
<feature type="transmembrane region" description="Helical" evidence="9">
    <location>
        <begin position="664"/>
        <end position="687"/>
    </location>
</feature>
<evidence type="ECO:0000256" key="2">
    <source>
        <dbReference type="ARBA" id="ARBA00005585"/>
    </source>
</evidence>
<feature type="region of interest" description="Disordered" evidence="8">
    <location>
        <begin position="827"/>
        <end position="852"/>
    </location>
</feature>
<comment type="subcellular location">
    <subcellularLocation>
        <location evidence="1">Cell membrane</location>
        <topology evidence="1">Multi-pass membrane protein</topology>
    </subcellularLocation>
</comment>
<dbReference type="Gene3D" id="1.20.1640.10">
    <property type="entry name" value="Multidrug efflux transporter AcrB transmembrane domain"/>
    <property type="match status" value="2"/>
</dbReference>
<feature type="transmembrane region" description="Helical" evidence="9">
    <location>
        <begin position="28"/>
        <end position="46"/>
    </location>
</feature>
<feature type="non-terminal residue" evidence="11">
    <location>
        <position position="852"/>
    </location>
</feature>
<evidence type="ECO:0000256" key="4">
    <source>
        <dbReference type="ARBA" id="ARBA00022692"/>
    </source>
</evidence>
<dbReference type="InterPro" id="IPR003392">
    <property type="entry name" value="PTHD_SSD"/>
</dbReference>
<organism evidence="11 12">
    <name type="scientific">Mesorhabditis spiculigera</name>
    <dbReference type="NCBI Taxonomy" id="96644"/>
    <lineage>
        <taxon>Eukaryota</taxon>
        <taxon>Metazoa</taxon>
        <taxon>Ecdysozoa</taxon>
        <taxon>Nematoda</taxon>
        <taxon>Chromadorea</taxon>
        <taxon>Rhabditida</taxon>
        <taxon>Rhabditina</taxon>
        <taxon>Rhabditomorpha</taxon>
        <taxon>Rhabditoidea</taxon>
        <taxon>Rhabditidae</taxon>
        <taxon>Mesorhabditinae</taxon>
        <taxon>Mesorhabditis</taxon>
    </lineage>
</organism>
<dbReference type="GO" id="GO:0030659">
    <property type="term" value="C:cytoplasmic vesicle membrane"/>
    <property type="evidence" value="ECO:0007669"/>
    <property type="project" value="TreeGrafter"/>
</dbReference>
<feature type="transmembrane region" description="Helical" evidence="9">
    <location>
        <begin position="456"/>
        <end position="477"/>
    </location>
</feature>
<feature type="transmembrane region" description="Helical" evidence="9">
    <location>
        <begin position="765"/>
        <end position="783"/>
    </location>
</feature>
<keyword evidence="12" id="KW-1185">Reference proteome</keyword>
<evidence type="ECO:0000256" key="5">
    <source>
        <dbReference type="ARBA" id="ARBA00022989"/>
    </source>
</evidence>
<feature type="transmembrane region" description="Helical" evidence="9">
    <location>
        <begin position="693"/>
        <end position="716"/>
    </location>
</feature>
<dbReference type="Proteomes" id="UP001177023">
    <property type="component" value="Unassembled WGS sequence"/>
</dbReference>
<accession>A0AA36D214</accession>
<dbReference type="AlphaFoldDB" id="A0AA36D214"/>
<evidence type="ECO:0000256" key="7">
    <source>
        <dbReference type="ARBA" id="ARBA00023180"/>
    </source>
</evidence>
<evidence type="ECO:0000256" key="3">
    <source>
        <dbReference type="ARBA" id="ARBA00022475"/>
    </source>
</evidence>
<feature type="transmembrane region" description="Helical" evidence="9">
    <location>
        <begin position="723"/>
        <end position="745"/>
    </location>
</feature>
<feature type="domain" description="SSD" evidence="10">
    <location>
        <begin position="250"/>
        <end position="407"/>
    </location>
</feature>
<dbReference type="GO" id="GO:0006897">
    <property type="term" value="P:endocytosis"/>
    <property type="evidence" value="ECO:0007669"/>
    <property type="project" value="TreeGrafter"/>
</dbReference>
<reference evidence="11" key="1">
    <citation type="submission" date="2023-06" db="EMBL/GenBank/DDBJ databases">
        <authorList>
            <person name="Delattre M."/>
        </authorList>
    </citation>
    <scope>NUCLEOTIDE SEQUENCE</scope>
    <source>
        <strain evidence="11">AF72</strain>
    </source>
</reference>
<dbReference type="SUPFAM" id="SSF82866">
    <property type="entry name" value="Multidrug efflux transporter AcrB transmembrane domain"/>
    <property type="match status" value="2"/>
</dbReference>
<dbReference type="InterPro" id="IPR051697">
    <property type="entry name" value="Patched_domain-protein"/>
</dbReference>
<feature type="transmembrane region" description="Helical" evidence="9">
    <location>
        <begin position="382"/>
        <end position="407"/>
    </location>
</feature>
<dbReference type="PANTHER" id="PTHR10796">
    <property type="entry name" value="PATCHED-RELATED"/>
    <property type="match status" value="1"/>
</dbReference>
<dbReference type="EMBL" id="CATQJA010002656">
    <property type="protein sequence ID" value="CAJ0579246.1"/>
    <property type="molecule type" value="Genomic_DNA"/>
</dbReference>
<proteinExistence type="inferred from homology"/>
<gene>
    <name evidence="11" type="ORF">MSPICULIGERA_LOCUS17473</name>
</gene>
<dbReference type="FunFam" id="1.20.1640.10:FF:000013">
    <property type="entry name" value="PaTched Related family"/>
    <property type="match status" value="1"/>
</dbReference>
<keyword evidence="4 9" id="KW-0812">Transmembrane</keyword>
<comment type="caution">
    <text evidence="11">The sequence shown here is derived from an EMBL/GenBank/DDBJ whole genome shotgun (WGS) entry which is preliminary data.</text>
</comment>
<keyword evidence="3" id="KW-1003">Cell membrane</keyword>
<protein>
    <recommendedName>
        <fullName evidence="10">SSD domain-containing protein</fullName>
    </recommendedName>
</protein>
<dbReference type="InterPro" id="IPR000731">
    <property type="entry name" value="SSD"/>
</dbReference>
<dbReference type="GO" id="GO:0018996">
    <property type="term" value="P:molting cycle, collagen and cuticulin-based cuticle"/>
    <property type="evidence" value="ECO:0007669"/>
    <property type="project" value="TreeGrafter"/>
</dbReference>
<keyword evidence="7" id="KW-0325">Glycoprotein</keyword>
<name>A0AA36D214_9BILA</name>
<keyword evidence="5 9" id="KW-1133">Transmembrane helix</keyword>